<comment type="caution">
    <text evidence="2">The sequence shown here is derived from an EMBL/GenBank/DDBJ whole genome shotgun (WGS) entry which is preliminary data.</text>
</comment>
<reference evidence="2" key="1">
    <citation type="submission" date="2022-05" db="EMBL/GenBank/DDBJ databases">
        <title>Comparative Genomics of Spacecraft Associated Microbes.</title>
        <authorList>
            <person name="Tran M.T."/>
            <person name="Wright A."/>
            <person name="Seuylemezian A."/>
            <person name="Eisen J."/>
            <person name="Coil D."/>
        </authorList>
    </citation>
    <scope>NUCLEOTIDE SEQUENCE</scope>
    <source>
        <strain evidence="2">214.1.1</strain>
    </source>
</reference>
<dbReference type="GO" id="GO:0016787">
    <property type="term" value="F:hydrolase activity"/>
    <property type="evidence" value="ECO:0007669"/>
    <property type="project" value="UniProtKB-KW"/>
</dbReference>
<organism evidence="2 3">
    <name type="scientific">Halalkalibacter oceani</name>
    <dbReference type="NCBI Taxonomy" id="1653776"/>
    <lineage>
        <taxon>Bacteria</taxon>
        <taxon>Bacillati</taxon>
        <taxon>Bacillota</taxon>
        <taxon>Bacilli</taxon>
        <taxon>Bacillales</taxon>
        <taxon>Bacillaceae</taxon>
        <taxon>Halalkalibacter</taxon>
    </lineage>
</organism>
<accession>A0A9X2DMD9</accession>
<gene>
    <name evidence="2" type="ORF">M3202_05125</name>
</gene>
<name>A0A9X2DMD9_9BACI</name>
<evidence type="ECO:0000256" key="1">
    <source>
        <dbReference type="SAM" id="Phobius"/>
    </source>
</evidence>
<keyword evidence="1" id="KW-1133">Transmembrane helix</keyword>
<dbReference type="PANTHER" id="PTHR35531:SF1">
    <property type="entry name" value="INNER MEMBRANE PROTEIN YBCI-RELATED"/>
    <property type="match status" value="1"/>
</dbReference>
<keyword evidence="2" id="KW-0378">Hydrolase</keyword>
<proteinExistence type="predicted"/>
<dbReference type="AlphaFoldDB" id="A0A9X2DMD9"/>
<dbReference type="EMBL" id="JAMBOL010000003">
    <property type="protein sequence ID" value="MCM3713456.1"/>
    <property type="molecule type" value="Genomic_DNA"/>
</dbReference>
<feature type="transmembrane region" description="Helical" evidence="1">
    <location>
        <begin position="90"/>
        <end position="110"/>
    </location>
</feature>
<keyword evidence="3" id="KW-1185">Reference proteome</keyword>
<feature type="transmembrane region" description="Helical" evidence="1">
    <location>
        <begin position="66"/>
        <end position="84"/>
    </location>
</feature>
<dbReference type="Pfam" id="PF04307">
    <property type="entry name" value="YdjM"/>
    <property type="match status" value="1"/>
</dbReference>
<dbReference type="InterPro" id="IPR007404">
    <property type="entry name" value="YdjM-like"/>
</dbReference>
<evidence type="ECO:0000313" key="2">
    <source>
        <dbReference type="EMBL" id="MCM3713456.1"/>
    </source>
</evidence>
<dbReference type="Proteomes" id="UP001139179">
    <property type="component" value="Unassembled WGS sequence"/>
</dbReference>
<protein>
    <submittedName>
        <fullName evidence="2">Metal-dependent hydrolase</fullName>
    </submittedName>
</protein>
<evidence type="ECO:0000313" key="3">
    <source>
        <dbReference type="Proteomes" id="UP001139179"/>
    </source>
</evidence>
<keyword evidence="1" id="KW-0472">Membrane</keyword>
<keyword evidence="1" id="KW-0812">Transmembrane</keyword>
<dbReference type="PANTHER" id="PTHR35531">
    <property type="entry name" value="INNER MEMBRANE PROTEIN YBCI-RELATED"/>
    <property type="match status" value="1"/>
</dbReference>
<sequence>MKGTTHIIGGLAAAVITTQGFDISVQQPMIFYSSALIGAIIPDICHPKSMLGRRIPIISKSIHRVFGHRAITHSLLFVIGLAWLLNQLSFGFAADLQAGILAGVISHIILDAMTPRGVKLLYPLQTSFQLPLHNHTGSKLGETIIGVSLLFLTVALLAV</sequence>
<dbReference type="RefSeq" id="WP_251222278.1">
    <property type="nucleotide sequence ID" value="NZ_JAMBOL010000003.1"/>
</dbReference>